<organism evidence="1 2">
    <name type="scientific">Babesia caballi</name>
    <dbReference type="NCBI Taxonomy" id="5871"/>
    <lineage>
        <taxon>Eukaryota</taxon>
        <taxon>Sar</taxon>
        <taxon>Alveolata</taxon>
        <taxon>Apicomplexa</taxon>
        <taxon>Aconoidasida</taxon>
        <taxon>Piroplasmida</taxon>
        <taxon>Babesiidae</taxon>
        <taxon>Babesia</taxon>
    </lineage>
</organism>
<accession>A0AAV4LPP2</accession>
<name>A0AAV4LPP2_BABCB</name>
<keyword evidence="1" id="KW-0067">ATP-binding</keyword>
<sequence length="109" mass="12660">MAKKNHRRAIQKRHSIVKNQMLEQQRKRQERNSLKQLCRGVKSHLENITLGKPRPTPADVAIDDVEMADEKPAIRGSNFIRALPEGQFVTARRKKVLKQALKRRRKMGV</sequence>
<reference evidence="1 2" key="1">
    <citation type="submission" date="2021-06" db="EMBL/GenBank/DDBJ databases">
        <title>Genome sequence of Babesia caballi.</title>
        <authorList>
            <person name="Yamagishi J."/>
            <person name="Kidaka T."/>
            <person name="Ochi A."/>
        </authorList>
    </citation>
    <scope>NUCLEOTIDE SEQUENCE [LARGE SCALE GENOMIC DNA]</scope>
    <source>
        <strain evidence="1">USDA-D6B2</strain>
    </source>
</reference>
<keyword evidence="1" id="KW-0547">Nucleotide-binding</keyword>
<dbReference type="GeneID" id="94193151"/>
<keyword evidence="1" id="KW-0378">Hydrolase</keyword>
<proteinExistence type="predicted"/>
<dbReference type="EMBL" id="BPLF01000001">
    <property type="protein sequence ID" value="GIX61668.1"/>
    <property type="molecule type" value="Genomic_DNA"/>
</dbReference>
<dbReference type="RefSeq" id="XP_067713739.1">
    <property type="nucleotide sequence ID" value="XM_067857638.1"/>
</dbReference>
<protein>
    <submittedName>
        <fullName evidence="1">Interferon-induced helicase C domain-containing protein 1 isoform X1</fullName>
    </submittedName>
</protein>
<evidence type="ECO:0000313" key="1">
    <source>
        <dbReference type="EMBL" id="GIX61668.1"/>
    </source>
</evidence>
<dbReference type="Proteomes" id="UP001497744">
    <property type="component" value="Unassembled WGS sequence"/>
</dbReference>
<gene>
    <name evidence="1" type="ORF">BcabD6B2_11030</name>
</gene>
<dbReference type="AlphaFoldDB" id="A0AAV4LPP2"/>
<evidence type="ECO:0000313" key="2">
    <source>
        <dbReference type="Proteomes" id="UP001497744"/>
    </source>
</evidence>
<comment type="caution">
    <text evidence="1">The sequence shown here is derived from an EMBL/GenBank/DDBJ whole genome shotgun (WGS) entry which is preliminary data.</text>
</comment>
<dbReference type="GO" id="GO:0004386">
    <property type="term" value="F:helicase activity"/>
    <property type="evidence" value="ECO:0007669"/>
    <property type="project" value="UniProtKB-KW"/>
</dbReference>
<keyword evidence="1" id="KW-0347">Helicase</keyword>
<keyword evidence="2" id="KW-1185">Reference proteome</keyword>